<feature type="coiled-coil region" evidence="1">
    <location>
        <begin position="108"/>
        <end position="151"/>
    </location>
</feature>
<gene>
    <name evidence="2" type="ORF">BPAE_0136g00260</name>
</gene>
<evidence type="ECO:0000313" key="2">
    <source>
        <dbReference type="EMBL" id="TGO23333.1"/>
    </source>
</evidence>
<keyword evidence="1" id="KW-0175">Coiled coil</keyword>
<dbReference type="Proteomes" id="UP000297910">
    <property type="component" value="Unassembled WGS sequence"/>
</dbReference>
<proteinExistence type="predicted"/>
<reference evidence="2 3" key="1">
    <citation type="submission" date="2017-12" db="EMBL/GenBank/DDBJ databases">
        <title>Comparative genomics of Botrytis spp.</title>
        <authorList>
            <person name="Valero-Jimenez C.A."/>
            <person name="Tapia P."/>
            <person name="Veloso J."/>
            <person name="Silva-Moreno E."/>
            <person name="Staats M."/>
            <person name="Valdes J.H."/>
            <person name="Van Kan J.A.L."/>
        </authorList>
    </citation>
    <scope>NUCLEOTIDE SEQUENCE [LARGE SCALE GENOMIC DNA]</scope>
    <source>
        <strain evidence="2 3">Bp0003</strain>
    </source>
</reference>
<accession>A0A4Z1FL08</accession>
<name>A0A4Z1FL08_9HELO</name>
<organism evidence="2 3">
    <name type="scientific">Botrytis paeoniae</name>
    <dbReference type="NCBI Taxonomy" id="278948"/>
    <lineage>
        <taxon>Eukaryota</taxon>
        <taxon>Fungi</taxon>
        <taxon>Dikarya</taxon>
        <taxon>Ascomycota</taxon>
        <taxon>Pezizomycotina</taxon>
        <taxon>Leotiomycetes</taxon>
        <taxon>Helotiales</taxon>
        <taxon>Sclerotiniaceae</taxon>
        <taxon>Botrytis</taxon>
    </lineage>
</organism>
<evidence type="ECO:0000313" key="3">
    <source>
        <dbReference type="Proteomes" id="UP000297910"/>
    </source>
</evidence>
<comment type="caution">
    <text evidence="2">The sequence shown here is derived from an EMBL/GenBank/DDBJ whole genome shotgun (WGS) entry which is preliminary data.</text>
</comment>
<sequence length="324" mass="37107">MRAQVMPPGTTSTALVVSKPRNKDGLTVKDLISKFEELGREVIDRCGKKFEENIQKTLPEKEKAFIDYLSLKYSEFNLEVSTVLEISATETTPSLTQPTESPDDTVDIAQLLKDNRSLQNALKTSEQITLNQEVRQENTTLKEELKRLKEKTQYYEVVAKSRSRVRHGFFHAGRRFCDNGKFLEIKSRAPADRKVNDSRNDACHKGDIATDYAVFKIDPDRAGWNIRGERYVDFTNSYRVTLHQWAKIVSLSEAGPDRVILEVLNSHTTMYRCYFNTEHSLSDVGDLNFNSSFETLFAKYKYLLASTNSSQAVERYQALVTFIK</sequence>
<dbReference type="EMBL" id="PQXI01000136">
    <property type="protein sequence ID" value="TGO23333.1"/>
    <property type="molecule type" value="Genomic_DNA"/>
</dbReference>
<dbReference type="AlphaFoldDB" id="A0A4Z1FL08"/>
<protein>
    <submittedName>
        <fullName evidence="2">Uncharacterized protein</fullName>
    </submittedName>
</protein>
<keyword evidence="3" id="KW-1185">Reference proteome</keyword>
<evidence type="ECO:0000256" key="1">
    <source>
        <dbReference type="SAM" id="Coils"/>
    </source>
</evidence>